<feature type="domain" description="PAS" evidence="7">
    <location>
        <begin position="412"/>
        <end position="468"/>
    </location>
</feature>
<dbReference type="PROSITE" id="PS50883">
    <property type="entry name" value="EAL"/>
    <property type="match status" value="1"/>
</dbReference>
<feature type="transmembrane region" description="Helical" evidence="6">
    <location>
        <begin position="266"/>
        <end position="285"/>
    </location>
</feature>
<dbReference type="InterPro" id="IPR000160">
    <property type="entry name" value="GGDEF_dom"/>
</dbReference>
<dbReference type="Pfam" id="PF00989">
    <property type="entry name" value="PAS"/>
    <property type="match status" value="1"/>
</dbReference>
<dbReference type="EMBL" id="CP006936">
    <property type="protein sequence ID" value="AHC25331.1"/>
    <property type="molecule type" value="Genomic_DNA"/>
</dbReference>
<dbReference type="PROSITE" id="PS50887">
    <property type="entry name" value="GGDEF"/>
    <property type="match status" value="1"/>
</dbReference>
<feature type="domain" description="PAC" evidence="8">
    <location>
        <begin position="626"/>
        <end position="677"/>
    </location>
</feature>
<evidence type="ECO:0000256" key="1">
    <source>
        <dbReference type="ARBA" id="ARBA00004651"/>
    </source>
</evidence>
<dbReference type="CDD" id="cd01949">
    <property type="entry name" value="GGDEF"/>
    <property type="match status" value="1"/>
</dbReference>
<dbReference type="SMART" id="SM00267">
    <property type="entry name" value="GGDEF"/>
    <property type="match status" value="1"/>
</dbReference>
<evidence type="ECO:0000259" key="7">
    <source>
        <dbReference type="PROSITE" id="PS50112"/>
    </source>
</evidence>
<dbReference type="RefSeq" id="WP_019512681.1">
    <property type="nucleotide sequence ID" value="NC_023036.2"/>
</dbReference>
<proteinExistence type="predicted"/>
<feature type="transmembrane region" description="Helical" evidence="6">
    <location>
        <begin position="115"/>
        <end position="140"/>
    </location>
</feature>
<evidence type="ECO:0000256" key="2">
    <source>
        <dbReference type="ARBA" id="ARBA00022475"/>
    </source>
</evidence>
<dbReference type="AlphaFoldDB" id="V5XC98"/>
<keyword evidence="3 6" id="KW-0812">Transmembrane</keyword>
<feature type="transmembrane region" description="Helical" evidence="6">
    <location>
        <begin position="227"/>
        <end position="246"/>
    </location>
</feature>
<dbReference type="NCBIfam" id="TIGR00254">
    <property type="entry name" value="GGDEF"/>
    <property type="match status" value="1"/>
</dbReference>
<dbReference type="SMART" id="SM00091">
    <property type="entry name" value="PAS"/>
    <property type="match status" value="2"/>
</dbReference>
<dbReference type="CDD" id="cd00130">
    <property type="entry name" value="PAS"/>
    <property type="match status" value="2"/>
</dbReference>
<evidence type="ECO:0000313" key="11">
    <source>
        <dbReference type="EMBL" id="AHC25331.1"/>
    </source>
</evidence>
<dbReference type="Gene3D" id="3.30.70.270">
    <property type="match status" value="1"/>
</dbReference>
<dbReference type="InterPro" id="IPR043128">
    <property type="entry name" value="Rev_trsase/Diguanyl_cyclase"/>
</dbReference>
<evidence type="ECO:0000259" key="10">
    <source>
        <dbReference type="PROSITE" id="PS50887"/>
    </source>
</evidence>
<dbReference type="PANTHER" id="PTHR44757">
    <property type="entry name" value="DIGUANYLATE CYCLASE DGCP"/>
    <property type="match status" value="1"/>
</dbReference>
<keyword evidence="12" id="KW-1185">Reference proteome</keyword>
<dbReference type="SMART" id="SM00052">
    <property type="entry name" value="EAL"/>
    <property type="match status" value="1"/>
</dbReference>
<name>V5XC98_MYCNE</name>
<dbReference type="SUPFAM" id="SSF55785">
    <property type="entry name" value="PYP-like sensor domain (PAS domain)"/>
    <property type="match status" value="2"/>
</dbReference>
<dbReference type="InterPro" id="IPR035965">
    <property type="entry name" value="PAS-like_dom_sf"/>
</dbReference>
<evidence type="ECO:0000256" key="3">
    <source>
        <dbReference type="ARBA" id="ARBA00022692"/>
    </source>
</evidence>
<dbReference type="Gene3D" id="3.30.450.20">
    <property type="entry name" value="PAS domain"/>
    <property type="match status" value="2"/>
</dbReference>
<feature type="domain" description="EAL" evidence="9">
    <location>
        <begin position="853"/>
        <end position="1105"/>
    </location>
</feature>
<dbReference type="Pfam" id="PF00563">
    <property type="entry name" value="EAL"/>
    <property type="match status" value="1"/>
</dbReference>
<dbReference type="InterPro" id="IPR013767">
    <property type="entry name" value="PAS_fold"/>
</dbReference>
<organism evidence="11 12">
    <name type="scientific">Mycolicibacterium neoaurum VKM Ac-1815D</name>
    <dbReference type="NCBI Taxonomy" id="700508"/>
    <lineage>
        <taxon>Bacteria</taxon>
        <taxon>Bacillati</taxon>
        <taxon>Actinomycetota</taxon>
        <taxon>Actinomycetes</taxon>
        <taxon>Mycobacteriales</taxon>
        <taxon>Mycobacteriaceae</taxon>
        <taxon>Mycolicibacterium</taxon>
    </lineage>
</organism>
<dbReference type="Gene3D" id="3.20.20.450">
    <property type="entry name" value="EAL domain"/>
    <property type="match status" value="1"/>
</dbReference>
<evidence type="ECO:0000259" key="9">
    <source>
        <dbReference type="PROSITE" id="PS50883"/>
    </source>
</evidence>
<comment type="subcellular location">
    <subcellularLocation>
        <location evidence="1">Cell membrane</location>
        <topology evidence="1">Multi-pass membrane protein</topology>
    </subcellularLocation>
</comment>
<dbReference type="InterPro" id="IPR035919">
    <property type="entry name" value="EAL_sf"/>
</dbReference>
<feature type="transmembrane region" description="Helical" evidence="6">
    <location>
        <begin position="152"/>
        <end position="173"/>
    </location>
</feature>
<evidence type="ECO:0000313" key="12">
    <source>
        <dbReference type="Proteomes" id="UP000018763"/>
    </source>
</evidence>
<dbReference type="SUPFAM" id="SSF141868">
    <property type="entry name" value="EAL domain-like"/>
    <property type="match status" value="1"/>
</dbReference>
<dbReference type="FunFam" id="3.30.70.270:FF:000001">
    <property type="entry name" value="Diguanylate cyclase domain protein"/>
    <property type="match status" value="1"/>
</dbReference>
<feature type="domain" description="PAS" evidence="7">
    <location>
        <begin position="548"/>
        <end position="596"/>
    </location>
</feature>
<evidence type="ECO:0000256" key="5">
    <source>
        <dbReference type="ARBA" id="ARBA00023136"/>
    </source>
</evidence>
<dbReference type="PANTHER" id="PTHR44757:SF2">
    <property type="entry name" value="BIOFILM ARCHITECTURE MAINTENANCE PROTEIN MBAA"/>
    <property type="match status" value="1"/>
</dbReference>
<feature type="domain" description="PAC" evidence="8">
    <location>
        <begin position="495"/>
        <end position="547"/>
    </location>
</feature>
<feature type="transmembrane region" description="Helical" evidence="6">
    <location>
        <begin position="185"/>
        <end position="207"/>
    </location>
</feature>
<dbReference type="Proteomes" id="UP000018763">
    <property type="component" value="Chromosome"/>
</dbReference>
<dbReference type="CDD" id="cd01948">
    <property type="entry name" value="EAL"/>
    <property type="match status" value="1"/>
</dbReference>
<dbReference type="GO" id="GO:0005886">
    <property type="term" value="C:plasma membrane"/>
    <property type="evidence" value="ECO:0007669"/>
    <property type="project" value="UniProtKB-SubCell"/>
</dbReference>
<dbReference type="Pfam" id="PF00990">
    <property type="entry name" value="GGDEF"/>
    <property type="match status" value="1"/>
</dbReference>
<evidence type="ECO:0000256" key="4">
    <source>
        <dbReference type="ARBA" id="ARBA00022989"/>
    </source>
</evidence>
<dbReference type="PROSITE" id="PS50113">
    <property type="entry name" value="PAC"/>
    <property type="match status" value="2"/>
</dbReference>
<reference evidence="11 12" key="1">
    <citation type="journal article" date="2014" name="Genome Announc.">
        <title>Complete Genome Sequence of Sterol-Transforming Mycobacterium neoaurum Strain VKM Ac-1815D.</title>
        <authorList>
            <person name="Shtratnikova V.Y."/>
            <person name="Bragin E.Y."/>
            <person name="Dovbnya D.V."/>
            <person name="Pekov Y.A."/>
            <person name="Schelkunov M.I."/>
            <person name="Strizhov N."/>
            <person name="Ivashina T.V."/>
            <person name="Ashapkin V.V."/>
            <person name="Donova M.V."/>
        </authorList>
    </citation>
    <scope>NUCLEOTIDE SEQUENCE [LARGE SCALE GENOMIC DNA]</scope>
    <source>
        <strain evidence="11 12">VKM Ac-1815D</strain>
    </source>
</reference>
<feature type="transmembrane region" description="Helical" evidence="6">
    <location>
        <begin position="35"/>
        <end position="52"/>
    </location>
</feature>
<dbReference type="GO" id="GO:0006355">
    <property type="term" value="P:regulation of DNA-templated transcription"/>
    <property type="evidence" value="ECO:0007669"/>
    <property type="project" value="InterPro"/>
</dbReference>
<dbReference type="GeneID" id="43450283"/>
<dbReference type="InterPro" id="IPR052155">
    <property type="entry name" value="Biofilm_reg_signaling"/>
</dbReference>
<feature type="transmembrane region" description="Helical" evidence="6">
    <location>
        <begin position="84"/>
        <end position="103"/>
    </location>
</feature>
<keyword evidence="4 6" id="KW-1133">Transmembrane helix</keyword>
<dbReference type="PROSITE" id="PS50112">
    <property type="entry name" value="PAS"/>
    <property type="match status" value="2"/>
</dbReference>
<sequence>MTLRARSATILVVFAVAYALAIAAGRATRLVGGEVALAWPAAAVAIMWLLVVQRRGPVERGVHLTTLAIVTFATNLATGAPLGLAAWFVLVNLVLAVVTVRLLQWRGTAATLCDPADLAHLVVAVIGGASCAAVLATVYLYANGDTRIWETFALFLVRNGTSALLGVSIWLRLRNVQWLRPRFTVGKAVEAVAVTAAVTVVFVWTFWVNTGASLAFLSLVPAMWLALRYSTTVNTVFLALAGTWIIYATLSHRGGFALAEAETRALLAQTTVCTLTIVTLALSLYRDSRARLITQLEAARDRADRDSQMLGAVLDSIHDGVVVVAPDGTVVLENARAGESNLVTEVLSAVELSDPAGSESDDTARRDVIVASHDARVIEVTASPMADLPRHKVIAFRDVTDERKNADALREARDLFASVLQAASEQAIIGTDPAGRVTVFNNGAERLLGWARAEMVGRSLLTIHHMPEVRSRAAELDIPAGFEVLTHRVSPGHAEVREWTYVKRDGASIRVNLAVSQMSDPDGACSGYIGVATDITERAAAEQALAESEERFRLAFDTAPMGMFLFDAATGSAGRITRCNQAMANLLGRRVDEIPGMLVTDLCDCEEDSCSESLGQLRELLVGDRFEAEIALRRADGCVEWGSASASVIAAGGAVPYGICMVEHITARKQAEATLQHMVSHDQLTGLANRAFLVDRVEQALSDAGRDGVGTVGMIFLDLDGFKAVNDTWGHGEGDDVLTVVAQRIQSVIRAGDTAARLGGDEFAVLCPDIADPGVVQRVAERIRTEVSRPIQLSTGHIVDQLSVSAGVTLSQPDSTAETLLRRADELMYSSKRSGKNSITLGGQFDTTTVMFASQLISELERAVRLGELVVHFQPIVDLATGRCAAMEALLRWQHPEQGLLLPDRFLDVAENSPHMPAIGRFVLHEACRQAAQWTESLASAAIHVNVSGRQLEVSDLYSDVTNALKSSQLTSDRLVLELTETYAGRIIQSAKADLVRLHKAGVRIAIDDVGTGFSSLSKIVDLPVDILKIDKQFIAGLPHDARCAAVTQAVLSLGETLGLSTIAEGIETEMQRELLMDWGCALGQGFLFGRSAAQGGNTDELAAR</sequence>
<accession>V5XC98</accession>
<dbReference type="NCBIfam" id="TIGR00229">
    <property type="entry name" value="sensory_box"/>
    <property type="match status" value="2"/>
</dbReference>
<feature type="domain" description="GGDEF" evidence="10">
    <location>
        <begin position="710"/>
        <end position="844"/>
    </location>
</feature>
<dbReference type="Pfam" id="PF13188">
    <property type="entry name" value="PAS_8"/>
    <property type="match status" value="1"/>
</dbReference>
<gene>
    <name evidence="11" type="ORF">D174_12385</name>
</gene>
<dbReference type="Pfam" id="PF05231">
    <property type="entry name" value="MASE1"/>
    <property type="match status" value="1"/>
</dbReference>
<dbReference type="InterPro" id="IPR007895">
    <property type="entry name" value="MASE1"/>
</dbReference>
<feature type="transmembrane region" description="Helical" evidence="6">
    <location>
        <begin position="61"/>
        <end position="78"/>
    </location>
</feature>
<dbReference type="InterPro" id="IPR000700">
    <property type="entry name" value="PAS-assoc_C"/>
</dbReference>
<evidence type="ECO:0000259" key="8">
    <source>
        <dbReference type="PROSITE" id="PS50113"/>
    </source>
</evidence>
<dbReference type="InterPro" id="IPR000014">
    <property type="entry name" value="PAS"/>
</dbReference>
<dbReference type="InterPro" id="IPR001633">
    <property type="entry name" value="EAL_dom"/>
</dbReference>
<dbReference type="InterPro" id="IPR001610">
    <property type="entry name" value="PAC"/>
</dbReference>
<dbReference type="SUPFAM" id="SSF55073">
    <property type="entry name" value="Nucleotide cyclase"/>
    <property type="match status" value="1"/>
</dbReference>
<protein>
    <submittedName>
        <fullName evidence="11">Diguanylate cyclase</fullName>
    </submittedName>
</protein>
<evidence type="ECO:0000256" key="6">
    <source>
        <dbReference type="SAM" id="Phobius"/>
    </source>
</evidence>
<dbReference type="InterPro" id="IPR029787">
    <property type="entry name" value="Nucleotide_cyclase"/>
</dbReference>
<keyword evidence="2" id="KW-1003">Cell membrane</keyword>
<dbReference type="SMART" id="SM00086">
    <property type="entry name" value="PAC"/>
    <property type="match status" value="2"/>
</dbReference>
<keyword evidence="5 6" id="KW-0472">Membrane</keyword>